<keyword evidence="7" id="KW-0547">Nucleotide-binding</keyword>
<evidence type="ECO:0000256" key="6">
    <source>
        <dbReference type="ARBA" id="ARBA00022723"/>
    </source>
</evidence>
<keyword evidence="14" id="KW-1185">Reference proteome</keyword>
<name>A0A0C2F7G6_9PEZI</name>
<evidence type="ECO:0000313" key="13">
    <source>
        <dbReference type="EMBL" id="KIH94914.1"/>
    </source>
</evidence>
<keyword evidence="4" id="KW-0554">One-carbon metabolism</keyword>
<dbReference type="VEuPathDB" id="FungiDB:SPBR_09236"/>
<dbReference type="GO" id="GO:0006730">
    <property type="term" value="P:one-carbon metabolic process"/>
    <property type="evidence" value="ECO:0007669"/>
    <property type="project" value="UniProtKB-KW"/>
</dbReference>
<comment type="catalytic activity">
    <reaction evidence="12">
        <text>(6S)-5,6,7,8-tetrahydrofolyl-(gamma-L-Glu)(n) + L-glutamate + ATP = (6S)-5,6,7,8-tetrahydrofolyl-(gamma-L-Glu)(n+1) + ADP + phosphate + H(+)</text>
        <dbReference type="Rhea" id="RHEA:10580"/>
        <dbReference type="Rhea" id="RHEA-COMP:14738"/>
        <dbReference type="Rhea" id="RHEA-COMP:14740"/>
        <dbReference type="ChEBI" id="CHEBI:15378"/>
        <dbReference type="ChEBI" id="CHEBI:29985"/>
        <dbReference type="ChEBI" id="CHEBI:30616"/>
        <dbReference type="ChEBI" id="CHEBI:43474"/>
        <dbReference type="ChEBI" id="CHEBI:141005"/>
        <dbReference type="ChEBI" id="CHEBI:456216"/>
        <dbReference type="EC" id="6.3.2.17"/>
    </reaction>
</comment>
<protein>
    <recommendedName>
        <fullName evidence="3">tetrahydrofolate synthase</fullName>
        <ecNumber evidence="3">6.3.2.17</ecNumber>
    </recommendedName>
    <alternativeName>
        <fullName evidence="11">Folylpoly-gamma-glutamate synthetase</fullName>
    </alternativeName>
    <alternativeName>
        <fullName evidence="10">Tetrahydrofolylpolyglutamate synthase</fullName>
    </alternativeName>
</protein>
<evidence type="ECO:0000256" key="4">
    <source>
        <dbReference type="ARBA" id="ARBA00022563"/>
    </source>
</evidence>
<dbReference type="GO" id="GO:0004326">
    <property type="term" value="F:tetrahydrofolylpolyglutamate synthase activity"/>
    <property type="evidence" value="ECO:0007669"/>
    <property type="project" value="UniProtKB-EC"/>
</dbReference>
<evidence type="ECO:0000256" key="7">
    <source>
        <dbReference type="ARBA" id="ARBA00022741"/>
    </source>
</evidence>
<dbReference type="InterPro" id="IPR036615">
    <property type="entry name" value="Mur_ligase_C_dom_sf"/>
</dbReference>
<evidence type="ECO:0000256" key="9">
    <source>
        <dbReference type="ARBA" id="ARBA00022842"/>
    </source>
</evidence>
<gene>
    <name evidence="13" type="ORF">SPBR_09236</name>
</gene>
<dbReference type="EMBL" id="AWTV01000003">
    <property type="protein sequence ID" value="KIH94914.1"/>
    <property type="molecule type" value="Genomic_DNA"/>
</dbReference>
<evidence type="ECO:0000256" key="5">
    <source>
        <dbReference type="ARBA" id="ARBA00022598"/>
    </source>
</evidence>
<sequence length="398" mass="44581">MKTWLNKLGYTDERINGLNIVHVAGTKGKGSTCAFVESFLRAHGRRTGATQKVGLYTSPHLIELNERIRINFDPLPQHIFAQYAFEVRDGLDIQPTDPRPRYLQLLALISFHAFFKEGVDVAIYETHHGGEFCATNVVQHPVVTGITSIGMDHVHDLGPTVENIAWHKAGIFKTGTPAFSQPQTVEVTEVLQQQAAKKGVDLKFVTAHDTFPSSLQEEQLMNASLAREITDCFLESKYPDAPALTSQDIHDGVQQFSWPGRFQTVSDGKYLWCLDGAHNEISIEKAALWFQRLSRRVGVLKRLAASINVEINHAIFTKFEDNEKDQALLNEFGKCWTDTFPETKVWSDFTHGQVMARVEELGKGAQDVDVLVTGSLHLVGSILRCLSKEAGDNMRERH</sequence>
<evidence type="ECO:0000256" key="8">
    <source>
        <dbReference type="ARBA" id="ARBA00022840"/>
    </source>
</evidence>
<keyword evidence="9" id="KW-0460">Magnesium</keyword>
<dbReference type="GO" id="GO:0005524">
    <property type="term" value="F:ATP binding"/>
    <property type="evidence" value="ECO:0007669"/>
    <property type="project" value="UniProtKB-KW"/>
</dbReference>
<dbReference type="PANTHER" id="PTHR11136:SF5">
    <property type="entry name" value="FOLYLPOLYGLUTAMATE SYNTHASE, MITOCHONDRIAL"/>
    <property type="match status" value="1"/>
</dbReference>
<keyword evidence="8" id="KW-0067">ATP-binding</keyword>
<evidence type="ECO:0000256" key="10">
    <source>
        <dbReference type="ARBA" id="ARBA00030592"/>
    </source>
</evidence>
<dbReference type="InterPro" id="IPR001645">
    <property type="entry name" value="Folylpolyglutamate_synth"/>
</dbReference>
<comment type="similarity">
    <text evidence="2">Belongs to the folylpolyglutamate synthase family.</text>
</comment>
<dbReference type="GO" id="GO:0005739">
    <property type="term" value="C:mitochondrion"/>
    <property type="evidence" value="ECO:0007669"/>
    <property type="project" value="TreeGrafter"/>
</dbReference>
<dbReference type="GO" id="GO:0005829">
    <property type="term" value="C:cytosol"/>
    <property type="evidence" value="ECO:0007669"/>
    <property type="project" value="TreeGrafter"/>
</dbReference>
<dbReference type="Gene3D" id="3.40.1190.10">
    <property type="entry name" value="Mur-like, catalytic domain"/>
    <property type="match status" value="1"/>
</dbReference>
<dbReference type="GO" id="GO:0046872">
    <property type="term" value="F:metal ion binding"/>
    <property type="evidence" value="ECO:0007669"/>
    <property type="project" value="UniProtKB-KW"/>
</dbReference>
<keyword evidence="6" id="KW-0479">Metal-binding</keyword>
<dbReference type="SUPFAM" id="SSF53623">
    <property type="entry name" value="MurD-like peptide ligases, catalytic domain"/>
    <property type="match status" value="1"/>
</dbReference>
<dbReference type="NCBIfam" id="TIGR01499">
    <property type="entry name" value="folC"/>
    <property type="match status" value="1"/>
</dbReference>
<dbReference type="HOGENOM" id="CLU_015869_0_1_1"/>
<evidence type="ECO:0000256" key="11">
    <source>
        <dbReference type="ARBA" id="ARBA00030876"/>
    </source>
</evidence>
<comment type="caution">
    <text evidence="13">The sequence shown here is derived from an EMBL/GenBank/DDBJ whole genome shotgun (WGS) entry which is preliminary data.</text>
</comment>
<dbReference type="UniPathway" id="UPA00850"/>
<dbReference type="Gene3D" id="3.90.190.20">
    <property type="entry name" value="Mur ligase, C-terminal domain"/>
    <property type="match status" value="1"/>
</dbReference>
<evidence type="ECO:0000256" key="12">
    <source>
        <dbReference type="ARBA" id="ARBA00047493"/>
    </source>
</evidence>
<dbReference type="AlphaFoldDB" id="A0A0C2F7G6"/>
<dbReference type="EC" id="6.3.2.17" evidence="3"/>
<evidence type="ECO:0000256" key="2">
    <source>
        <dbReference type="ARBA" id="ARBA00008276"/>
    </source>
</evidence>
<keyword evidence="5" id="KW-0436">Ligase</keyword>
<dbReference type="RefSeq" id="XP_040622924.1">
    <property type="nucleotide sequence ID" value="XM_040767362.1"/>
</dbReference>
<dbReference type="PANTHER" id="PTHR11136">
    <property type="entry name" value="FOLYLPOLYGLUTAMATE SYNTHASE-RELATED"/>
    <property type="match status" value="1"/>
</dbReference>
<dbReference type="OrthoDB" id="5212574at2759"/>
<organism evidence="13 14">
    <name type="scientific">Sporothrix brasiliensis 5110</name>
    <dbReference type="NCBI Taxonomy" id="1398154"/>
    <lineage>
        <taxon>Eukaryota</taxon>
        <taxon>Fungi</taxon>
        <taxon>Dikarya</taxon>
        <taxon>Ascomycota</taxon>
        <taxon>Pezizomycotina</taxon>
        <taxon>Sordariomycetes</taxon>
        <taxon>Sordariomycetidae</taxon>
        <taxon>Ophiostomatales</taxon>
        <taxon>Ophiostomataceae</taxon>
        <taxon>Sporothrix</taxon>
    </lineage>
</organism>
<evidence type="ECO:0000313" key="14">
    <source>
        <dbReference type="Proteomes" id="UP000031575"/>
    </source>
</evidence>
<accession>A0A0C2F7G6</accession>
<dbReference type="InterPro" id="IPR036565">
    <property type="entry name" value="Mur-like_cat_sf"/>
</dbReference>
<evidence type="ECO:0000256" key="3">
    <source>
        <dbReference type="ARBA" id="ARBA00013025"/>
    </source>
</evidence>
<comment type="pathway">
    <text evidence="1">Cofactor biosynthesis; tetrahydrofolylpolyglutamate biosynthesis.</text>
</comment>
<dbReference type="Proteomes" id="UP000031575">
    <property type="component" value="Unassembled WGS sequence"/>
</dbReference>
<evidence type="ECO:0000256" key="1">
    <source>
        <dbReference type="ARBA" id="ARBA00005150"/>
    </source>
</evidence>
<dbReference type="SUPFAM" id="SSF53244">
    <property type="entry name" value="MurD-like peptide ligases, peptide-binding domain"/>
    <property type="match status" value="1"/>
</dbReference>
<proteinExistence type="inferred from homology"/>
<dbReference type="GeneID" id="63682283"/>
<reference evidence="13 14" key="1">
    <citation type="journal article" date="2014" name="BMC Genomics">
        <title>Comparative genomics of the major fungal agents of human and animal Sporotrichosis: Sporothrix schenckii and Sporothrix brasiliensis.</title>
        <authorList>
            <person name="Teixeira M.M."/>
            <person name="de Almeida L.G."/>
            <person name="Kubitschek-Barreira P."/>
            <person name="Alves F.L."/>
            <person name="Kioshima E.S."/>
            <person name="Abadio A.K."/>
            <person name="Fernandes L."/>
            <person name="Derengowski L.S."/>
            <person name="Ferreira K.S."/>
            <person name="Souza R.C."/>
            <person name="Ruiz J.C."/>
            <person name="de Andrade N.C."/>
            <person name="Paes H.C."/>
            <person name="Nicola A.M."/>
            <person name="Albuquerque P."/>
            <person name="Gerber A.L."/>
            <person name="Martins V.P."/>
            <person name="Peconick L.D."/>
            <person name="Neto A.V."/>
            <person name="Chaucanez C.B."/>
            <person name="Silva P.A."/>
            <person name="Cunha O.L."/>
            <person name="de Oliveira F.F."/>
            <person name="dos Santos T.C."/>
            <person name="Barros A.L."/>
            <person name="Soares M.A."/>
            <person name="de Oliveira L.M."/>
            <person name="Marini M.M."/>
            <person name="Villalobos-Duno H."/>
            <person name="Cunha M.M."/>
            <person name="de Hoog S."/>
            <person name="da Silveira J.F."/>
            <person name="Henrissat B."/>
            <person name="Nino-Vega G.A."/>
            <person name="Cisalpino P.S."/>
            <person name="Mora-Montes H.M."/>
            <person name="Almeida S.R."/>
            <person name="Stajich J.E."/>
            <person name="Lopes-Bezerra L.M."/>
            <person name="Vasconcelos A.T."/>
            <person name="Felipe M.S."/>
        </authorList>
    </citation>
    <scope>NUCLEOTIDE SEQUENCE [LARGE SCALE GENOMIC DNA]</scope>
    <source>
        <strain evidence="13 14">5110</strain>
    </source>
</reference>